<keyword evidence="1" id="KW-0472">Membrane</keyword>
<dbReference type="AlphaFoldDB" id="W1YM10"/>
<sequence>MTDVIPTLIAIGGWIGAAEFLLAYFLVSKGRIAGDSLKYQALNLSASVLLLINCAHTGTFPNGLNCATP</sequence>
<protein>
    <recommendedName>
        <fullName evidence="2">CBU-0592-like domain-containing protein</fullName>
    </recommendedName>
</protein>
<evidence type="ECO:0000259" key="2">
    <source>
        <dbReference type="Pfam" id="PF26604"/>
    </source>
</evidence>
<dbReference type="NCBIfam" id="NF047864">
    <property type="entry name" value="CBU_0592_membra"/>
    <property type="match status" value="1"/>
</dbReference>
<feature type="domain" description="CBU-0592-like" evidence="2">
    <location>
        <begin position="11"/>
        <end position="59"/>
    </location>
</feature>
<keyword evidence="1" id="KW-1133">Transmembrane helix</keyword>
<dbReference type="Pfam" id="PF26604">
    <property type="entry name" value="CBU_0592"/>
    <property type="match status" value="1"/>
</dbReference>
<dbReference type="EMBL" id="AZMM01002657">
    <property type="protein sequence ID" value="ETJ43351.1"/>
    <property type="molecule type" value="Genomic_DNA"/>
</dbReference>
<comment type="caution">
    <text evidence="3">The sequence shown here is derived from an EMBL/GenBank/DDBJ whole genome shotgun (WGS) entry which is preliminary data.</text>
</comment>
<accession>W1YM10</accession>
<proteinExistence type="predicted"/>
<evidence type="ECO:0000256" key="1">
    <source>
        <dbReference type="SAM" id="Phobius"/>
    </source>
</evidence>
<name>W1YM10_9ZZZZ</name>
<organism evidence="3">
    <name type="scientific">human gut metagenome</name>
    <dbReference type="NCBI Taxonomy" id="408170"/>
    <lineage>
        <taxon>unclassified sequences</taxon>
        <taxon>metagenomes</taxon>
        <taxon>organismal metagenomes</taxon>
    </lineage>
</organism>
<evidence type="ECO:0000313" key="3">
    <source>
        <dbReference type="EMBL" id="ETJ43351.1"/>
    </source>
</evidence>
<reference evidence="3" key="1">
    <citation type="submission" date="2013-12" db="EMBL/GenBank/DDBJ databases">
        <title>A Varibaculum cambriense genome reconstructed from a premature infant gut community with otherwise low bacterial novelty that shifts toward anaerobic metabolism during the third week of life.</title>
        <authorList>
            <person name="Brown C.T."/>
            <person name="Sharon I."/>
            <person name="Thomas B.C."/>
            <person name="Castelle C.J."/>
            <person name="Morowitz M.J."/>
            <person name="Banfield J.F."/>
        </authorList>
    </citation>
    <scope>NUCLEOTIDE SEQUENCE</scope>
</reference>
<keyword evidence="1" id="KW-0812">Transmembrane</keyword>
<feature type="transmembrane region" description="Helical" evidence="1">
    <location>
        <begin position="6"/>
        <end position="27"/>
    </location>
</feature>
<feature type="non-terminal residue" evidence="3">
    <location>
        <position position="69"/>
    </location>
</feature>
<dbReference type="InterPro" id="IPR058058">
    <property type="entry name" value="CBU_0592-like"/>
</dbReference>
<gene>
    <name evidence="3" type="ORF">Q604_UNBC02657G0001</name>
</gene>